<dbReference type="RefSeq" id="WP_167476879.1">
    <property type="nucleotide sequence ID" value="NZ_CP046172.1"/>
</dbReference>
<protein>
    <submittedName>
        <fullName evidence="1">Uncharacterized protein</fullName>
    </submittedName>
</protein>
<evidence type="ECO:0000313" key="1">
    <source>
        <dbReference type="EMBL" id="QIS14473.1"/>
    </source>
</evidence>
<dbReference type="KEGG" id="nah:F5544_33185"/>
<name>A0A6G9YNH3_9NOCA</name>
<dbReference type="EMBL" id="CP046172">
    <property type="protein sequence ID" value="QIS14473.1"/>
    <property type="molecule type" value="Genomic_DNA"/>
</dbReference>
<keyword evidence="2" id="KW-1185">Reference proteome</keyword>
<dbReference type="AlphaFoldDB" id="A0A6G9YNH3"/>
<evidence type="ECO:0000313" key="2">
    <source>
        <dbReference type="Proteomes" id="UP000503540"/>
    </source>
</evidence>
<gene>
    <name evidence="1" type="ORF">F5544_33185</name>
</gene>
<proteinExistence type="predicted"/>
<reference evidence="1 2" key="1">
    <citation type="journal article" date="2019" name="ACS Chem. Biol.">
        <title>Identification and Mobilization of a Cryptic Antibiotic Biosynthesis Gene Locus from a Human-Pathogenic Nocardia Isolate.</title>
        <authorList>
            <person name="Herisse M."/>
            <person name="Ishida K."/>
            <person name="Porter J.L."/>
            <person name="Howden B."/>
            <person name="Hertweck C."/>
            <person name="Stinear T.P."/>
            <person name="Pidot S.J."/>
        </authorList>
    </citation>
    <scope>NUCLEOTIDE SEQUENCE [LARGE SCALE GENOMIC DNA]</scope>
    <source>
        <strain evidence="1 2">AUSMDU00012717</strain>
    </source>
</reference>
<sequence length="175" mass="20169">MGTRFLVMHDYGMGGMWWWITADSAREIRETFAEVEVVEDPNTVEAAESWRLIEIACDTADIPADLRELRDVRIRQRALPGFGALADRTILYVKRYWDGADGVEAATYYSEVDSDGRRLRQVEDRDAGPAIRSTVEDWAFNPPLVDLYDPEWVEFEIGRDEFEAAWARARYADEP</sequence>
<dbReference type="Proteomes" id="UP000503540">
    <property type="component" value="Chromosome"/>
</dbReference>
<accession>A0A6G9YNH3</accession>
<organism evidence="1 2">
    <name type="scientific">Nocardia arthritidis</name>
    <dbReference type="NCBI Taxonomy" id="228602"/>
    <lineage>
        <taxon>Bacteria</taxon>
        <taxon>Bacillati</taxon>
        <taxon>Actinomycetota</taxon>
        <taxon>Actinomycetes</taxon>
        <taxon>Mycobacteriales</taxon>
        <taxon>Nocardiaceae</taxon>
        <taxon>Nocardia</taxon>
    </lineage>
</organism>